<evidence type="ECO:0000256" key="3">
    <source>
        <dbReference type="ARBA" id="ARBA00023100"/>
    </source>
</evidence>
<evidence type="ECO:0000313" key="11">
    <source>
        <dbReference type="Proteomes" id="UP000078476"/>
    </source>
</evidence>
<dbReference type="OrthoDB" id="9797501at2"/>
<evidence type="ECO:0000313" key="10">
    <source>
        <dbReference type="EMBL" id="OAI13467.1"/>
    </source>
</evidence>
<dbReference type="Proteomes" id="UP000078476">
    <property type="component" value="Unassembled WGS sequence"/>
</dbReference>
<feature type="region of interest" description="Disordered" evidence="8">
    <location>
        <begin position="131"/>
        <end position="160"/>
    </location>
</feature>
<evidence type="ECO:0000256" key="8">
    <source>
        <dbReference type="SAM" id="MobiDB-lite"/>
    </source>
</evidence>
<dbReference type="EMBL" id="LUUI01000119">
    <property type="protein sequence ID" value="OAI13467.1"/>
    <property type="molecule type" value="Genomic_DNA"/>
</dbReference>
<keyword evidence="4" id="KW-0238">DNA-binding</keyword>
<dbReference type="PROSITE" id="PS00397">
    <property type="entry name" value="RECOMBINASES_1"/>
    <property type="match status" value="1"/>
</dbReference>
<dbReference type="GO" id="GO:0015074">
    <property type="term" value="P:DNA integration"/>
    <property type="evidence" value="ECO:0007669"/>
    <property type="project" value="UniProtKB-KW"/>
</dbReference>
<comment type="similarity">
    <text evidence="1">Belongs to the site-specific recombinase resolvase family.</text>
</comment>
<dbReference type="AlphaFoldDB" id="A0A177N608"/>
<evidence type="ECO:0000256" key="1">
    <source>
        <dbReference type="ARBA" id="ARBA00009913"/>
    </source>
</evidence>
<organism evidence="10 11">
    <name type="scientific">Methylomonas lenta</name>
    <dbReference type="NCBI Taxonomy" id="980561"/>
    <lineage>
        <taxon>Bacteria</taxon>
        <taxon>Pseudomonadati</taxon>
        <taxon>Pseudomonadota</taxon>
        <taxon>Gammaproteobacteria</taxon>
        <taxon>Methylococcales</taxon>
        <taxon>Methylococcaceae</taxon>
        <taxon>Methylomonas</taxon>
    </lineage>
</organism>
<comment type="caution">
    <text evidence="10">The sequence shown here is derived from an EMBL/GenBank/DDBJ whole genome shotgun (WGS) entry which is preliminary data.</text>
</comment>
<gene>
    <name evidence="10" type="ORF">A1359_12285</name>
</gene>
<dbReference type="InterPro" id="IPR036162">
    <property type="entry name" value="Resolvase-like_N_sf"/>
</dbReference>
<dbReference type="RefSeq" id="WP_066984303.1">
    <property type="nucleotide sequence ID" value="NZ_LUUI01000119.1"/>
</dbReference>
<keyword evidence="2" id="KW-0229">DNA integration</keyword>
<name>A0A177N608_9GAMM</name>
<dbReference type="CDD" id="cd03768">
    <property type="entry name" value="SR_ResInv"/>
    <property type="match status" value="1"/>
</dbReference>
<dbReference type="GO" id="GO:0003677">
    <property type="term" value="F:DNA binding"/>
    <property type="evidence" value="ECO:0007669"/>
    <property type="project" value="UniProtKB-KW"/>
</dbReference>
<evidence type="ECO:0000256" key="6">
    <source>
        <dbReference type="PIRSR" id="PIRSR606118-50"/>
    </source>
</evidence>
<dbReference type="InterPro" id="IPR006118">
    <property type="entry name" value="Recombinase_CS"/>
</dbReference>
<dbReference type="InterPro" id="IPR006119">
    <property type="entry name" value="Resolv_N"/>
</dbReference>
<dbReference type="PANTHER" id="PTHR30461">
    <property type="entry name" value="DNA-INVERTASE FROM LAMBDOID PROPHAGE"/>
    <property type="match status" value="1"/>
</dbReference>
<evidence type="ECO:0000256" key="2">
    <source>
        <dbReference type="ARBA" id="ARBA00022908"/>
    </source>
</evidence>
<keyword evidence="5" id="KW-0233">DNA recombination</keyword>
<dbReference type="PROSITE" id="PS51736">
    <property type="entry name" value="RECOMBINASES_3"/>
    <property type="match status" value="1"/>
</dbReference>
<keyword evidence="11" id="KW-1185">Reference proteome</keyword>
<dbReference type="FunFam" id="3.40.50.1390:FF:000001">
    <property type="entry name" value="DNA recombinase"/>
    <property type="match status" value="1"/>
</dbReference>
<feature type="domain" description="Resolvase/invertase-type recombinase catalytic" evidence="9">
    <location>
        <begin position="13"/>
        <end position="146"/>
    </location>
</feature>
<dbReference type="SMART" id="SM00857">
    <property type="entry name" value="Resolvase"/>
    <property type="match status" value="1"/>
</dbReference>
<dbReference type="STRING" id="980561.A1359_12285"/>
<proteinExistence type="inferred from homology"/>
<dbReference type="PANTHER" id="PTHR30461:SF26">
    <property type="entry name" value="RESOLVASE HOMOLOG YNEB"/>
    <property type="match status" value="1"/>
</dbReference>
<evidence type="ECO:0000256" key="5">
    <source>
        <dbReference type="ARBA" id="ARBA00023172"/>
    </source>
</evidence>
<accession>A0A177N608</accession>
<protein>
    <submittedName>
        <fullName evidence="10">Resolvase</fullName>
    </submittedName>
</protein>
<dbReference type="SUPFAM" id="SSF53041">
    <property type="entry name" value="Resolvase-like"/>
    <property type="match status" value="1"/>
</dbReference>
<evidence type="ECO:0000256" key="4">
    <source>
        <dbReference type="ARBA" id="ARBA00023125"/>
    </source>
</evidence>
<dbReference type="GO" id="GO:0000150">
    <property type="term" value="F:DNA strand exchange activity"/>
    <property type="evidence" value="ECO:0007669"/>
    <property type="project" value="UniProtKB-KW"/>
</dbReference>
<evidence type="ECO:0000259" key="9">
    <source>
        <dbReference type="PROSITE" id="PS51736"/>
    </source>
</evidence>
<dbReference type="InterPro" id="IPR050639">
    <property type="entry name" value="SSR_resolvase"/>
</dbReference>
<sequence length="201" mass="22224">MQTNTTSTTTPFHRVGYARVSSIGQNLDSQIDALQKAGCRKIFSDKMTGSHMDRPGWDQLLEYARPGDTLVVSELSRMTRSLMDLLTTAKVLEQRQINLVSLRENIDTTTATGRCFLSMMGAIHQMERELRSERAAAGRSSAKARGKTGGRPKTDPAKLENARILYENSDKTAAEVCEIAGVGRRKFFSHIAAKRNDSGKT</sequence>
<dbReference type="Gene3D" id="3.40.50.1390">
    <property type="entry name" value="Resolvase, N-terminal catalytic domain"/>
    <property type="match status" value="1"/>
</dbReference>
<feature type="active site" description="O-(5'-phospho-DNA)-serine intermediate" evidence="6 7">
    <location>
        <position position="21"/>
    </location>
</feature>
<reference evidence="10 11" key="1">
    <citation type="submission" date="2016-03" db="EMBL/GenBank/DDBJ databases">
        <authorList>
            <person name="Ploux O."/>
        </authorList>
    </citation>
    <scope>NUCLEOTIDE SEQUENCE [LARGE SCALE GENOMIC DNA]</scope>
    <source>
        <strain evidence="10 11">R-45370</strain>
    </source>
</reference>
<keyword evidence="3" id="KW-0230">DNA invertase</keyword>
<evidence type="ECO:0000256" key="7">
    <source>
        <dbReference type="PROSITE-ProRule" id="PRU10137"/>
    </source>
</evidence>
<dbReference type="Pfam" id="PF00239">
    <property type="entry name" value="Resolvase"/>
    <property type="match status" value="1"/>
</dbReference>